<dbReference type="STRING" id="306540.SAMN05421839_13024"/>
<dbReference type="PROSITE" id="PS00061">
    <property type="entry name" value="ADH_SHORT"/>
    <property type="match status" value="1"/>
</dbReference>
<sequence length="249" mass="26835">MKKIAMITGATGGIGLSTAKILGKAGYSIILNGIDKAQGKDAEKTLTDLDIPVDIYYFDVTSEEAVNEGFKEIKAKYDHLDVLVNNAGGLGGRSRFEDMDTAFYRKVLALNLDSVFYISRAAIPMLKKSESGSIVNFASNAAWNAGGPGAGIYGTSKAAVVTLTRALAKDLAEYNIRVNAVSPGTIDTDFHKQIKETNIEVFNSWKNNVLLKRLGQPEEVGTVIEFLVSEKASFLTGEIIQVNGGQDFL</sequence>
<evidence type="ECO:0000256" key="2">
    <source>
        <dbReference type="ARBA" id="ARBA00023002"/>
    </source>
</evidence>
<dbReference type="SUPFAM" id="SSF51735">
    <property type="entry name" value="NAD(P)-binding Rossmann-fold domains"/>
    <property type="match status" value="1"/>
</dbReference>
<keyword evidence="2" id="KW-0560">Oxidoreductase</keyword>
<dbReference type="FunFam" id="3.40.50.720:FF:000084">
    <property type="entry name" value="Short-chain dehydrogenase reductase"/>
    <property type="match status" value="1"/>
</dbReference>
<dbReference type="EMBL" id="FOXC01000030">
    <property type="protein sequence ID" value="SFP58103.1"/>
    <property type="molecule type" value="Genomic_DNA"/>
</dbReference>
<dbReference type="Gene3D" id="3.40.50.720">
    <property type="entry name" value="NAD(P)-binding Rossmann-like Domain"/>
    <property type="match status" value="1"/>
</dbReference>
<dbReference type="Proteomes" id="UP000242243">
    <property type="component" value="Unassembled WGS sequence"/>
</dbReference>
<comment type="similarity">
    <text evidence="1">Belongs to the short-chain dehydrogenases/reductases (SDR) family.</text>
</comment>
<evidence type="ECO:0000313" key="3">
    <source>
        <dbReference type="EMBL" id="SFP58103.1"/>
    </source>
</evidence>
<evidence type="ECO:0000313" key="4">
    <source>
        <dbReference type="Proteomes" id="UP000242243"/>
    </source>
</evidence>
<reference evidence="3 4" key="1">
    <citation type="submission" date="2016-10" db="EMBL/GenBank/DDBJ databases">
        <authorList>
            <person name="de Groot N.N."/>
        </authorList>
    </citation>
    <scope>NUCLEOTIDE SEQUENCE [LARGE SCALE GENOMIC DNA]</scope>
    <source>
        <strain evidence="3 4">DSM 17073</strain>
    </source>
</reference>
<accession>A0A1I5RHU9</accession>
<dbReference type="PRINTS" id="PR00080">
    <property type="entry name" value="SDRFAMILY"/>
</dbReference>
<dbReference type="RefSeq" id="WP_089832997.1">
    <property type="nucleotide sequence ID" value="NZ_FOXC01000030.1"/>
</dbReference>
<proteinExistence type="inferred from homology"/>
<dbReference type="AlphaFoldDB" id="A0A1I5RHU9"/>
<dbReference type="PANTHER" id="PTHR42760:SF133">
    <property type="entry name" value="3-OXOACYL-[ACYL-CARRIER-PROTEIN] REDUCTASE"/>
    <property type="match status" value="1"/>
</dbReference>
<dbReference type="GO" id="GO:0006633">
    <property type="term" value="P:fatty acid biosynthetic process"/>
    <property type="evidence" value="ECO:0007669"/>
    <property type="project" value="TreeGrafter"/>
</dbReference>
<dbReference type="OrthoDB" id="9803333at2"/>
<protein>
    <recommendedName>
        <fullName evidence="5">3-oxoacyl-[acyl-carrier protein] reductase</fullName>
    </recommendedName>
</protein>
<dbReference type="GO" id="GO:0008206">
    <property type="term" value="P:bile acid metabolic process"/>
    <property type="evidence" value="ECO:0007669"/>
    <property type="project" value="UniProtKB-ARBA"/>
</dbReference>
<dbReference type="InterPro" id="IPR036291">
    <property type="entry name" value="NAD(P)-bd_dom_sf"/>
</dbReference>
<dbReference type="GO" id="GO:0048038">
    <property type="term" value="F:quinone binding"/>
    <property type="evidence" value="ECO:0007669"/>
    <property type="project" value="TreeGrafter"/>
</dbReference>
<dbReference type="GO" id="GO:0016616">
    <property type="term" value="F:oxidoreductase activity, acting on the CH-OH group of donors, NAD or NADP as acceptor"/>
    <property type="evidence" value="ECO:0007669"/>
    <property type="project" value="TreeGrafter"/>
</dbReference>
<name>A0A1I5RHU9_9BACI</name>
<gene>
    <name evidence="3" type="ORF">SAMN05421839_13024</name>
</gene>
<dbReference type="Pfam" id="PF13561">
    <property type="entry name" value="adh_short_C2"/>
    <property type="match status" value="1"/>
</dbReference>
<dbReference type="PANTHER" id="PTHR42760">
    <property type="entry name" value="SHORT-CHAIN DEHYDROGENASES/REDUCTASES FAMILY MEMBER"/>
    <property type="match status" value="1"/>
</dbReference>
<dbReference type="InterPro" id="IPR020904">
    <property type="entry name" value="Sc_DH/Rdtase_CS"/>
</dbReference>
<dbReference type="CDD" id="cd05233">
    <property type="entry name" value="SDR_c"/>
    <property type="match status" value="1"/>
</dbReference>
<dbReference type="PRINTS" id="PR00081">
    <property type="entry name" value="GDHRDH"/>
</dbReference>
<organism evidence="3 4">
    <name type="scientific">Halolactibacillus halophilus</name>
    <dbReference type="NCBI Taxonomy" id="306540"/>
    <lineage>
        <taxon>Bacteria</taxon>
        <taxon>Bacillati</taxon>
        <taxon>Bacillota</taxon>
        <taxon>Bacilli</taxon>
        <taxon>Bacillales</taxon>
        <taxon>Bacillaceae</taxon>
        <taxon>Halolactibacillus</taxon>
    </lineage>
</organism>
<dbReference type="InterPro" id="IPR002347">
    <property type="entry name" value="SDR_fam"/>
</dbReference>
<evidence type="ECO:0000256" key="1">
    <source>
        <dbReference type="ARBA" id="ARBA00006484"/>
    </source>
</evidence>
<evidence type="ECO:0008006" key="5">
    <source>
        <dbReference type="Google" id="ProtNLM"/>
    </source>
</evidence>